<gene>
    <name evidence="2" type="ORF">D3242_28365</name>
</gene>
<dbReference type="RefSeq" id="WP_064982478.1">
    <property type="nucleotide sequence ID" value="NZ_CP033508.1"/>
</dbReference>
<dbReference type="AlphaFoldDB" id="A0A6M7TUD5"/>
<name>A0A6M7TUD5_9HYPH</name>
<protein>
    <submittedName>
        <fullName evidence="2">ROK family transcriptional regulator</fullName>
    </submittedName>
</protein>
<dbReference type="InterPro" id="IPR036388">
    <property type="entry name" value="WH-like_DNA-bd_sf"/>
</dbReference>
<evidence type="ECO:0000313" key="2">
    <source>
        <dbReference type="EMBL" id="RJT29527.1"/>
    </source>
</evidence>
<dbReference type="Pfam" id="PF00480">
    <property type="entry name" value="ROK"/>
    <property type="match status" value="1"/>
</dbReference>
<dbReference type="SUPFAM" id="SSF53067">
    <property type="entry name" value="Actin-like ATPase domain"/>
    <property type="match status" value="1"/>
</dbReference>
<dbReference type="PANTHER" id="PTHR18964:SF149">
    <property type="entry name" value="BIFUNCTIONAL UDP-N-ACETYLGLUCOSAMINE 2-EPIMERASE_N-ACETYLMANNOSAMINE KINASE"/>
    <property type="match status" value="1"/>
</dbReference>
<dbReference type="InterPro" id="IPR043129">
    <property type="entry name" value="ATPase_NBD"/>
</dbReference>
<dbReference type="InterPro" id="IPR000600">
    <property type="entry name" value="ROK"/>
</dbReference>
<dbReference type="SUPFAM" id="SSF46785">
    <property type="entry name" value="Winged helix' DNA-binding domain"/>
    <property type="match status" value="1"/>
</dbReference>
<evidence type="ECO:0000313" key="3">
    <source>
        <dbReference type="Proteomes" id="UP000275530"/>
    </source>
</evidence>
<dbReference type="PANTHER" id="PTHR18964">
    <property type="entry name" value="ROK (REPRESSOR, ORF, KINASE) FAMILY"/>
    <property type="match status" value="1"/>
</dbReference>
<proteinExistence type="inferred from homology"/>
<accession>A0A6M7TUD5</accession>
<sequence>MGNFDASFRGSEVGAPNHAGRDRLPDVNRTIATEQTIEKKSNLKTTNLIRHVNETRCLRLLRRASPLSRADIARELGLTRATAGNVIAVLLQADLAMELTEPQEAAKVGRPGIRVALNPKGAFFIGIDVSSTWLTGVLVDFGGTLLNRIVVPNSKNFRDAGPVAQTIADLARRLVVGAGVDTKRVRGVGISVPGIVDRNGVVVSAKLLEWEDVDIGQLVATSLGAPWPIRVCNDAVALSAAIGALDTHDTEDLLVVLLSEGVGAAIIRNGRVAEGVSGFAGEIGHMVLSAKPEDAKSQTLGLLGGYGPFLSLLSDEQSIAEGLANLAAIPNPGRALETTLDTWAAVISVGVLNLIHILNPARIVLGGPLAVLFPRVQKKVEAVLGANLLHGLTLPPIEVAGSEADTVARGAAGTVRDGIFLLPELDQIGNGLLPGRPSQSAEIAATYDGH</sequence>
<evidence type="ECO:0000256" key="1">
    <source>
        <dbReference type="ARBA" id="ARBA00006479"/>
    </source>
</evidence>
<organism evidence="2 3">
    <name type="scientific">Mesorhizobium jarvisii</name>
    <dbReference type="NCBI Taxonomy" id="1777867"/>
    <lineage>
        <taxon>Bacteria</taxon>
        <taxon>Pseudomonadati</taxon>
        <taxon>Pseudomonadota</taxon>
        <taxon>Alphaproteobacteria</taxon>
        <taxon>Hyphomicrobiales</taxon>
        <taxon>Phyllobacteriaceae</taxon>
        <taxon>Mesorhizobium</taxon>
    </lineage>
</organism>
<keyword evidence="3" id="KW-1185">Reference proteome</keyword>
<dbReference type="InterPro" id="IPR049874">
    <property type="entry name" value="ROK_cs"/>
</dbReference>
<comment type="similarity">
    <text evidence="1">Belongs to the ROK (NagC/XylR) family.</text>
</comment>
<reference evidence="2 3" key="1">
    <citation type="submission" date="2018-09" db="EMBL/GenBank/DDBJ databases">
        <title>Mesorhizobium carmichaelinearum sp. nov. isolated from Carmichaelinea spp. root nodules in New Zealand.</title>
        <authorList>
            <person name="De Meyer S.E."/>
        </authorList>
    </citation>
    <scope>NUCLEOTIDE SEQUENCE [LARGE SCALE GENOMIC DNA]</scope>
    <source>
        <strain evidence="2 3">LMG 28313</strain>
    </source>
</reference>
<dbReference type="Proteomes" id="UP000275530">
    <property type="component" value="Unassembled WGS sequence"/>
</dbReference>
<dbReference type="EMBL" id="QZXA01000014">
    <property type="protein sequence ID" value="RJT29527.1"/>
    <property type="molecule type" value="Genomic_DNA"/>
</dbReference>
<dbReference type="Gene3D" id="1.10.10.10">
    <property type="entry name" value="Winged helix-like DNA-binding domain superfamily/Winged helix DNA-binding domain"/>
    <property type="match status" value="1"/>
</dbReference>
<dbReference type="InterPro" id="IPR036390">
    <property type="entry name" value="WH_DNA-bd_sf"/>
</dbReference>
<comment type="caution">
    <text evidence="2">The sequence shown here is derived from an EMBL/GenBank/DDBJ whole genome shotgun (WGS) entry which is preliminary data.</text>
</comment>
<dbReference type="Gene3D" id="3.30.420.40">
    <property type="match status" value="2"/>
</dbReference>
<dbReference type="PROSITE" id="PS01125">
    <property type="entry name" value="ROK"/>
    <property type="match status" value="1"/>
</dbReference>